<name>A0ABW1GIV9_9ACTN</name>
<gene>
    <name evidence="1" type="ORF">ACFP1B_15165</name>
</gene>
<organism evidence="1 2">
    <name type="scientific">Streptomyces pulveraceus</name>
    <dbReference type="NCBI Taxonomy" id="68258"/>
    <lineage>
        <taxon>Bacteria</taxon>
        <taxon>Bacillati</taxon>
        <taxon>Actinomycetota</taxon>
        <taxon>Actinomycetes</taxon>
        <taxon>Kitasatosporales</taxon>
        <taxon>Streptomycetaceae</taxon>
        <taxon>Streptomyces</taxon>
    </lineage>
</organism>
<accession>A0ABW1GIV9</accession>
<protein>
    <submittedName>
        <fullName evidence="1">Uncharacterized protein</fullName>
    </submittedName>
</protein>
<dbReference type="Proteomes" id="UP001596200">
    <property type="component" value="Unassembled WGS sequence"/>
</dbReference>
<keyword evidence="2" id="KW-1185">Reference proteome</keyword>
<evidence type="ECO:0000313" key="2">
    <source>
        <dbReference type="Proteomes" id="UP001596200"/>
    </source>
</evidence>
<evidence type="ECO:0000313" key="1">
    <source>
        <dbReference type="EMBL" id="MFC5914759.1"/>
    </source>
</evidence>
<proteinExistence type="predicted"/>
<reference evidence="2" key="1">
    <citation type="journal article" date="2019" name="Int. J. Syst. Evol. Microbiol.">
        <title>The Global Catalogue of Microorganisms (GCM) 10K type strain sequencing project: providing services to taxonomists for standard genome sequencing and annotation.</title>
        <authorList>
            <consortium name="The Broad Institute Genomics Platform"/>
            <consortium name="The Broad Institute Genome Sequencing Center for Infectious Disease"/>
            <person name="Wu L."/>
            <person name="Ma J."/>
        </authorList>
    </citation>
    <scope>NUCLEOTIDE SEQUENCE [LARGE SCALE GENOMIC DNA]</scope>
    <source>
        <strain evidence="2">JCM 4147</strain>
    </source>
</reference>
<comment type="caution">
    <text evidence="1">The sequence shown here is derived from an EMBL/GenBank/DDBJ whole genome shotgun (WGS) entry which is preliminary data.</text>
</comment>
<sequence>MTEDTAMREGIEHDAEAERELSWRAQSVGLAAVDMDEAELLRSWRSAPVTA</sequence>
<dbReference type="EMBL" id="JBHSPU010000014">
    <property type="protein sequence ID" value="MFC5914759.1"/>
    <property type="molecule type" value="Genomic_DNA"/>
</dbReference>
<dbReference type="RefSeq" id="WP_344515414.1">
    <property type="nucleotide sequence ID" value="NZ_BAAATU010000033.1"/>
</dbReference>